<keyword evidence="1" id="KW-1133">Transmembrane helix</keyword>
<evidence type="ECO:0000256" key="1">
    <source>
        <dbReference type="SAM" id="Phobius"/>
    </source>
</evidence>
<protein>
    <submittedName>
        <fullName evidence="2">Uncharacterized protein</fullName>
    </submittedName>
</protein>
<evidence type="ECO:0000313" key="2">
    <source>
        <dbReference type="EMBL" id="KIO77970.1"/>
    </source>
</evidence>
<evidence type="ECO:0000313" key="3">
    <source>
        <dbReference type="Proteomes" id="UP000032049"/>
    </source>
</evidence>
<gene>
    <name evidence="2" type="ORF">TH53_05910</name>
</gene>
<keyword evidence="1" id="KW-0472">Membrane</keyword>
<feature type="transmembrane region" description="Helical" evidence="1">
    <location>
        <begin position="6"/>
        <end position="31"/>
    </location>
</feature>
<name>A0A0D0GP75_9SPHI</name>
<dbReference type="OrthoDB" id="1004942at2"/>
<dbReference type="EMBL" id="JXRA01000025">
    <property type="protein sequence ID" value="KIO77970.1"/>
    <property type="molecule type" value="Genomic_DNA"/>
</dbReference>
<dbReference type="STRING" id="1503925.TH53_05910"/>
<sequence>MLKAGALYFAIVVAFFIAIITASLIMLAAHFRTSYMKEMRYTRLLTNLNSGIAYVLADDGSSASKKEIDLFGKQSDSVLIERKNWGIYDLGVVRTHILGDTIGRVFFTGINTDKDLDVLYLSDEDRPVSVSGKTQLTGNGALPKAGIKQSYAEGKPYTGNKNMIDGKITSSTRTLKGLNNGMIKELEAKLKTDTKLLNSFNPVKLSVSFKDSTKTFRLLPGTVIEGDLSGNIILISDSSVVISAAAKLNHIQIYAHAVKIESGFKGKCQIFARDSVVVGDNVHFDYPSTVGVIRTIGAAEQPSIIFGNGLQFNGIVFSYEDKRSAMQTMISLGKESRLIGELYSTGLVKMQKGAFIAGKVSCNRFIMQTPVTLYENFLIDVVFNRKARSKYYLSSGLFEGQSKEKGILEWLK</sequence>
<organism evidence="2 3">
    <name type="scientific">Pedobacter lusitanus</name>
    <dbReference type="NCBI Taxonomy" id="1503925"/>
    <lineage>
        <taxon>Bacteria</taxon>
        <taxon>Pseudomonadati</taxon>
        <taxon>Bacteroidota</taxon>
        <taxon>Sphingobacteriia</taxon>
        <taxon>Sphingobacteriales</taxon>
        <taxon>Sphingobacteriaceae</taxon>
        <taxon>Pedobacter</taxon>
    </lineage>
</organism>
<comment type="caution">
    <text evidence="2">The sequence shown here is derived from an EMBL/GenBank/DDBJ whole genome shotgun (WGS) entry which is preliminary data.</text>
</comment>
<keyword evidence="3" id="KW-1185">Reference proteome</keyword>
<dbReference type="Proteomes" id="UP000032049">
    <property type="component" value="Unassembled WGS sequence"/>
</dbReference>
<dbReference type="RefSeq" id="WP_041879532.1">
    <property type="nucleotide sequence ID" value="NZ_CP157278.1"/>
</dbReference>
<dbReference type="AlphaFoldDB" id="A0A0D0GP75"/>
<keyword evidence="1" id="KW-0812">Transmembrane</keyword>
<proteinExistence type="predicted"/>
<accession>A0A0D0GP75</accession>
<reference evidence="2 3" key="1">
    <citation type="submission" date="2015-01" db="EMBL/GenBank/DDBJ databases">
        <title>Draft genome sequence of Pedobacter sp. NL19 isolated from sludge of an effluent treatment pond in an abandoned uranium mine.</title>
        <authorList>
            <person name="Santos T."/>
            <person name="Caetano T."/>
            <person name="Covas C."/>
            <person name="Cruz A."/>
            <person name="Mendo S."/>
        </authorList>
    </citation>
    <scope>NUCLEOTIDE SEQUENCE [LARGE SCALE GENOMIC DNA]</scope>
    <source>
        <strain evidence="2 3">NL19</strain>
    </source>
</reference>